<evidence type="ECO:0000313" key="2">
    <source>
        <dbReference type="Proteomes" id="UP000030671"/>
    </source>
</evidence>
<dbReference type="KEGG" id="hir:HETIRDRAFT_142519"/>
<dbReference type="HOGENOM" id="CLU_2758080_0_0_1"/>
<evidence type="ECO:0000313" key="1">
    <source>
        <dbReference type="EMBL" id="ETW84724.1"/>
    </source>
</evidence>
<dbReference type="Proteomes" id="UP000030671">
    <property type="component" value="Unassembled WGS sequence"/>
</dbReference>
<organism evidence="1 2">
    <name type="scientific">Heterobasidion irregulare (strain TC 32-1)</name>
    <dbReference type="NCBI Taxonomy" id="747525"/>
    <lineage>
        <taxon>Eukaryota</taxon>
        <taxon>Fungi</taxon>
        <taxon>Dikarya</taxon>
        <taxon>Basidiomycota</taxon>
        <taxon>Agaricomycotina</taxon>
        <taxon>Agaricomycetes</taxon>
        <taxon>Russulales</taxon>
        <taxon>Bondarzewiaceae</taxon>
        <taxon>Heterobasidion</taxon>
        <taxon>Heterobasidion annosum species complex</taxon>
    </lineage>
</organism>
<dbReference type="GeneID" id="20667016"/>
<name>W4KG61_HETIT</name>
<keyword evidence="2" id="KW-1185">Reference proteome</keyword>
<reference evidence="1 2" key="1">
    <citation type="journal article" date="2012" name="New Phytol.">
        <title>Insight into trade-off between wood decay and parasitism from the genome of a fungal forest pathogen.</title>
        <authorList>
            <person name="Olson A."/>
            <person name="Aerts A."/>
            <person name="Asiegbu F."/>
            <person name="Belbahri L."/>
            <person name="Bouzid O."/>
            <person name="Broberg A."/>
            <person name="Canback B."/>
            <person name="Coutinho P.M."/>
            <person name="Cullen D."/>
            <person name="Dalman K."/>
            <person name="Deflorio G."/>
            <person name="van Diepen L.T."/>
            <person name="Dunand C."/>
            <person name="Duplessis S."/>
            <person name="Durling M."/>
            <person name="Gonthier P."/>
            <person name="Grimwood J."/>
            <person name="Fossdal C.G."/>
            <person name="Hansson D."/>
            <person name="Henrissat B."/>
            <person name="Hietala A."/>
            <person name="Himmelstrand K."/>
            <person name="Hoffmeister D."/>
            <person name="Hogberg N."/>
            <person name="James T.Y."/>
            <person name="Karlsson M."/>
            <person name="Kohler A."/>
            <person name="Kues U."/>
            <person name="Lee Y.H."/>
            <person name="Lin Y.C."/>
            <person name="Lind M."/>
            <person name="Lindquist E."/>
            <person name="Lombard V."/>
            <person name="Lucas S."/>
            <person name="Lunden K."/>
            <person name="Morin E."/>
            <person name="Murat C."/>
            <person name="Park J."/>
            <person name="Raffaello T."/>
            <person name="Rouze P."/>
            <person name="Salamov A."/>
            <person name="Schmutz J."/>
            <person name="Solheim H."/>
            <person name="Stahlberg J."/>
            <person name="Velez H."/>
            <person name="de Vries R.P."/>
            <person name="Wiebenga A."/>
            <person name="Woodward S."/>
            <person name="Yakovlev I."/>
            <person name="Garbelotto M."/>
            <person name="Martin F."/>
            <person name="Grigoriev I.V."/>
            <person name="Stenlid J."/>
        </authorList>
    </citation>
    <scope>NUCLEOTIDE SEQUENCE [LARGE SCALE GENOMIC DNA]</scope>
    <source>
        <strain evidence="1 2">TC 32-1</strain>
    </source>
</reference>
<protein>
    <submittedName>
        <fullName evidence="1">Uncharacterized protein</fullName>
    </submittedName>
</protein>
<proteinExistence type="predicted"/>
<dbReference type="EMBL" id="KI925456">
    <property type="protein sequence ID" value="ETW84724.1"/>
    <property type="molecule type" value="Genomic_DNA"/>
</dbReference>
<dbReference type="RefSeq" id="XP_009544361.1">
    <property type="nucleotide sequence ID" value="XM_009546066.1"/>
</dbReference>
<gene>
    <name evidence="1" type="ORF">HETIRDRAFT_142519</name>
</gene>
<accession>W4KG61</accession>
<dbReference type="AlphaFoldDB" id="W4KG61"/>
<sequence length="70" mass="8145">MVPQCCGTWGMRAHPHSDPTRAYRWVVFQPQDIHSARKQKWLRARPQPVPTRCVSQLKHVLMPGTQREAV</sequence>
<dbReference type="InParanoid" id="W4KG61"/>